<dbReference type="Pfam" id="PF00186">
    <property type="entry name" value="DHFR_1"/>
    <property type="match status" value="1"/>
</dbReference>
<dbReference type="Gene3D" id="3.40.430.10">
    <property type="entry name" value="Dihydrofolate Reductase, subunit A"/>
    <property type="match status" value="1"/>
</dbReference>
<evidence type="ECO:0000256" key="2">
    <source>
        <dbReference type="ARBA" id="ARBA00012856"/>
    </source>
</evidence>
<dbReference type="AlphaFoldDB" id="E6PRI1"/>
<dbReference type="GO" id="GO:0005829">
    <property type="term" value="C:cytosol"/>
    <property type="evidence" value="ECO:0007669"/>
    <property type="project" value="TreeGrafter"/>
</dbReference>
<proteinExistence type="predicted"/>
<dbReference type="CDD" id="cd00209">
    <property type="entry name" value="DHFR"/>
    <property type="match status" value="1"/>
</dbReference>
<keyword evidence="4" id="KW-0521">NADP</keyword>
<dbReference type="GO" id="GO:0046655">
    <property type="term" value="P:folic acid metabolic process"/>
    <property type="evidence" value="ECO:0007669"/>
    <property type="project" value="TreeGrafter"/>
</dbReference>
<dbReference type="GO" id="GO:0046452">
    <property type="term" value="P:dihydrofolate metabolic process"/>
    <property type="evidence" value="ECO:0007669"/>
    <property type="project" value="TreeGrafter"/>
</dbReference>
<evidence type="ECO:0000259" key="6">
    <source>
        <dbReference type="PROSITE" id="PS51330"/>
    </source>
</evidence>
<dbReference type="InterPro" id="IPR012259">
    <property type="entry name" value="DHFR"/>
</dbReference>
<dbReference type="PIRSF" id="PIRSF000194">
    <property type="entry name" value="DHFR"/>
    <property type="match status" value="1"/>
</dbReference>
<dbReference type="PANTHER" id="PTHR48069:SF3">
    <property type="entry name" value="DIHYDROFOLATE REDUCTASE"/>
    <property type="match status" value="1"/>
</dbReference>
<protein>
    <recommendedName>
        <fullName evidence="2">dihydrofolate reductase</fullName>
        <ecNumber evidence="2">1.5.1.3</ecNumber>
    </recommendedName>
</protein>
<evidence type="ECO:0000256" key="3">
    <source>
        <dbReference type="ARBA" id="ARBA00022563"/>
    </source>
</evidence>
<evidence type="ECO:0000256" key="1">
    <source>
        <dbReference type="ARBA" id="ARBA00004903"/>
    </source>
</evidence>
<dbReference type="FunFam" id="3.40.430.10:FF:000001">
    <property type="entry name" value="Dihydrofolate reductase"/>
    <property type="match status" value="1"/>
</dbReference>
<keyword evidence="5 7" id="KW-0560">Oxidoreductase</keyword>
<dbReference type="GO" id="GO:0050661">
    <property type="term" value="F:NADP binding"/>
    <property type="evidence" value="ECO:0007669"/>
    <property type="project" value="InterPro"/>
</dbReference>
<evidence type="ECO:0000313" key="7">
    <source>
        <dbReference type="EMBL" id="CBH97536.1"/>
    </source>
</evidence>
<accession>E6PRI1</accession>
<gene>
    <name evidence="7" type="primary">dhfrIII</name>
    <name evidence="7" type="ORF">CARN2_3009</name>
</gene>
<dbReference type="EMBL" id="CABM01000044">
    <property type="protein sequence ID" value="CBH97536.1"/>
    <property type="molecule type" value="Genomic_DNA"/>
</dbReference>
<keyword evidence="3" id="KW-0554">One-carbon metabolism</keyword>
<evidence type="ECO:0000256" key="5">
    <source>
        <dbReference type="ARBA" id="ARBA00023002"/>
    </source>
</evidence>
<comment type="caution">
    <text evidence="7">The sequence shown here is derived from an EMBL/GenBank/DDBJ whole genome shotgun (WGS) entry which is preliminary data.</text>
</comment>
<feature type="domain" description="DHFR" evidence="6">
    <location>
        <begin position="1"/>
        <end position="157"/>
    </location>
</feature>
<name>E6PRI1_9ZZZZ</name>
<sequence length="159" mass="17455">MAIIAAVAHNQVIGRGHALIWHLPADLAHFKRVTLGHPILMGRKTWESIGRPLPGRRNVVISRDADFIAPGAETSTSLSDAMSICAEAPEVFIVGGAKIYAQAIPLAQQLWLTEIHAEPQGDVYFPAWNRDAFVEVSRDPHPAQGNLPAFDFVLYERKA</sequence>
<dbReference type="PANTHER" id="PTHR48069">
    <property type="entry name" value="DIHYDROFOLATE REDUCTASE"/>
    <property type="match status" value="1"/>
</dbReference>
<dbReference type="GO" id="GO:0006730">
    <property type="term" value="P:one-carbon metabolic process"/>
    <property type="evidence" value="ECO:0007669"/>
    <property type="project" value="UniProtKB-KW"/>
</dbReference>
<dbReference type="PROSITE" id="PS51330">
    <property type="entry name" value="DHFR_2"/>
    <property type="match status" value="1"/>
</dbReference>
<dbReference type="InterPro" id="IPR024072">
    <property type="entry name" value="DHFR-like_dom_sf"/>
</dbReference>
<evidence type="ECO:0000256" key="4">
    <source>
        <dbReference type="ARBA" id="ARBA00022857"/>
    </source>
</evidence>
<dbReference type="GO" id="GO:0043168">
    <property type="term" value="F:anion binding"/>
    <property type="evidence" value="ECO:0007669"/>
    <property type="project" value="UniProtKB-ARBA"/>
</dbReference>
<dbReference type="GO" id="GO:0046654">
    <property type="term" value="P:tetrahydrofolate biosynthetic process"/>
    <property type="evidence" value="ECO:0007669"/>
    <property type="project" value="InterPro"/>
</dbReference>
<dbReference type="InterPro" id="IPR001796">
    <property type="entry name" value="DHFR_dom"/>
</dbReference>
<dbReference type="EC" id="1.5.1.3" evidence="2"/>
<comment type="pathway">
    <text evidence="1">Cofactor biosynthesis; tetrahydrofolate biosynthesis; 5,6,7,8-tetrahydrofolate from 7,8-dihydrofolate: step 1/1.</text>
</comment>
<dbReference type="SUPFAM" id="SSF53597">
    <property type="entry name" value="Dihydrofolate reductase-like"/>
    <property type="match status" value="1"/>
</dbReference>
<organism evidence="7">
    <name type="scientific">mine drainage metagenome</name>
    <dbReference type="NCBI Taxonomy" id="410659"/>
    <lineage>
        <taxon>unclassified sequences</taxon>
        <taxon>metagenomes</taxon>
        <taxon>ecological metagenomes</taxon>
    </lineage>
</organism>
<reference evidence="7" key="1">
    <citation type="submission" date="2009-10" db="EMBL/GenBank/DDBJ databases">
        <title>Diversity of trophic interactions inside an arsenic-rich microbial ecosystem.</title>
        <authorList>
            <person name="Bertin P.N."/>
            <person name="Heinrich-Salmeron A."/>
            <person name="Pelletier E."/>
            <person name="Goulhen-Chollet F."/>
            <person name="Arsene-Ploetze F."/>
            <person name="Gallien S."/>
            <person name="Calteau A."/>
            <person name="Vallenet D."/>
            <person name="Casiot C."/>
            <person name="Chane-Woon-Ming B."/>
            <person name="Giloteaux L."/>
            <person name="Barakat M."/>
            <person name="Bonnefoy V."/>
            <person name="Bruneel O."/>
            <person name="Chandler M."/>
            <person name="Cleiss J."/>
            <person name="Duran R."/>
            <person name="Elbaz-Poulichet F."/>
            <person name="Fonknechten N."/>
            <person name="Lauga B."/>
            <person name="Mornico D."/>
            <person name="Ortet P."/>
            <person name="Schaeffer C."/>
            <person name="Siguier P."/>
            <person name="Alexander Thil Smith A."/>
            <person name="Van Dorsselaer A."/>
            <person name="Weissenbach J."/>
            <person name="Medigue C."/>
            <person name="Le Paslier D."/>
        </authorList>
    </citation>
    <scope>NUCLEOTIDE SEQUENCE</scope>
</reference>
<dbReference type="GO" id="GO:0004146">
    <property type="term" value="F:dihydrofolate reductase activity"/>
    <property type="evidence" value="ECO:0007669"/>
    <property type="project" value="UniProtKB-EC"/>
</dbReference>
<dbReference type="PRINTS" id="PR00070">
    <property type="entry name" value="DHFR"/>
</dbReference>